<evidence type="ECO:0000313" key="8">
    <source>
        <dbReference type="EMBL" id="CAF1039840.1"/>
    </source>
</evidence>
<sequence length="147" mass="17127">KPDEDKIKVVKNYPVPRNPREVKRFLGFASYYRKFIRDFSSLADPINTYPDYSKPFHLATDASGVGIAGVLFQYDEQNNEKVIAYASRNLRPSERNYPAIELECLAIVWAVEQFRPYFYGRRFGVVSDYNPLAYLDNTKIKSTRIQK</sequence>
<dbReference type="EMBL" id="CAJNOC010005004">
    <property type="protein sequence ID" value="CAF1039840.1"/>
    <property type="molecule type" value="Genomic_DNA"/>
</dbReference>
<feature type="non-terminal residue" evidence="8">
    <location>
        <position position="147"/>
    </location>
</feature>
<dbReference type="FunFam" id="3.10.20.370:FF:000001">
    <property type="entry name" value="Retrovirus-related Pol polyprotein from transposon 17.6-like protein"/>
    <property type="match status" value="1"/>
</dbReference>
<evidence type="ECO:0000256" key="2">
    <source>
        <dbReference type="ARBA" id="ARBA00022695"/>
    </source>
</evidence>
<keyword evidence="4" id="KW-0255">Endonuclease</keyword>
<dbReference type="Proteomes" id="UP000663879">
    <property type="component" value="Unassembled WGS sequence"/>
</dbReference>
<dbReference type="GO" id="GO:0003964">
    <property type="term" value="F:RNA-directed DNA polymerase activity"/>
    <property type="evidence" value="ECO:0007669"/>
    <property type="project" value="UniProtKB-KW"/>
</dbReference>
<evidence type="ECO:0000256" key="3">
    <source>
        <dbReference type="ARBA" id="ARBA00022722"/>
    </source>
</evidence>
<protein>
    <recommendedName>
        <fullName evidence="7">Reverse transcriptase RNase H-like domain-containing protein</fullName>
    </recommendedName>
</protein>
<keyword evidence="6" id="KW-0695">RNA-directed DNA polymerase</keyword>
<dbReference type="CDD" id="cd09274">
    <property type="entry name" value="RNase_HI_RT_Ty3"/>
    <property type="match status" value="1"/>
</dbReference>
<evidence type="ECO:0000256" key="5">
    <source>
        <dbReference type="ARBA" id="ARBA00022801"/>
    </source>
</evidence>
<proteinExistence type="predicted"/>
<dbReference type="SUPFAM" id="SSF56672">
    <property type="entry name" value="DNA/RNA polymerases"/>
    <property type="match status" value="1"/>
</dbReference>
<keyword evidence="2" id="KW-0548">Nucleotidyltransferase</keyword>
<evidence type="ECO:0000256" key="4">
    <source>
        <dbReference type="ARBA" id="ARBA00022759"/>
    </source>
</evidence>
<dbReference type="AlphaFoldDB" id="A0A814JLX3"/>
<reference evidence="8" key="1">
    <citation type="submission" date="2021-02" db="EMBL/GenBank/DDBJ databases">
        <authorList>
            <person name="Nowell W R."/>
        </authorList>
    </citation>
    <scope>NUCLEOTIDE SEQUENCE</scope>
    <source>
        <strain evidence="8">Ploen Becks lab</strain>
    </source>
</reference>
<organism evidence="8 9">
    <name type="scientific">Brachionus calyciflorus</name>
    <dbReference type="NCBI Taxonomy" id="104777"/>
    <lineage>
        <taxon>Eukaryota</taxon>
        <taxon>Metazoa</taxon>
        <taxon>Spiralia</taxon>
        <taxon>Gnathifera</taxon>
        <taxon>Rotifera</taxon>
        <taxon>Eurotatoria</taxon>
        <taxon>Monogononta</taxon>
        <taxon>Pseudotrocha</taxon>
        <taxon>Ploima</taxon>
        <taxon>Brachionidae</taxon>
        <taxon>Brachionus</taxon>
    </lineage>
</organism>
<dbReference type="PANTHER" id="PTHR34072">
    <property type="entry name" value="ENZYMATIC POLYPROTEIN-RELATED"/>
    <property type="match status" value="1"/>
</dbReference>
<dbReference type="PANTHER" id="PTHR34072:SF52">
    <property type="entry name" value="RIBONUCLEASE H"/>
    <property type="match status" value="1"/>
</dbReference>
<dbReference type="OrthoDB" id="420169at2759"/>
<dbReference type="Gene3D" id="3.10.20.370">
    <property type="match status" value="1"/>
</dbReference>
<keyword evidence="3" id="KW-0540">Nuclease</keyword>
<gene>
    <name evidence="8" type="ORF">OXX778_LOCUS18293</name>
</gene>
<feature type="domain" description="Reverse transcriptase RNase H-like" evidence="7">
    <location>
        <begin position="51"/>
        <end position="146"/>
    </location>
</feature>
<evidence type="ECO:0000256" key="1">
    <source>
        <dbReference type="ARBA" id="ARBA00022679"/>
    </source>
</evidence>
<dbReference type="InterPro" id="IPR043502">
    <property type="entry name" value="DNA/RNA_pol_sf"/>
</dbReference>
<evidence type="ECO:0000313" key="9">
    <source>
        <dbReference type="Proteomes" id="UP000663879"/>
    </source>
</evidence>
<dbReference type="GO" id="GO:0016787">
    <property type="term" value="F:hydrolase activity"/>
    <property type="evidence" value="ECO:0007669"/>
    <property type="project" value="UniProtKB-KW"/>
</dbReference>
<accession>A0A814JLX3</accession>
<keyword evidence="9" id="KW-1185">Reference proteome</keyword>
<name>A0A814JLX3_9BILA</name>
<keyword evidence="5" id="KW-0378">Hydrolase</keyword>
<evidence type="ECO:0000256" key="6">
    <source>
        <dbReference type="ARBA" id="ARBA00022918"/>
    </source>
</evidence>
<keyword evidence="1" id="KW-0808">Transferase</keyword>
<comment type="caution">
    <text evidence="8">The sequence shown here is derived from an EMBL/GenBank/DDBJ whole genome shotgun (WGS) entry which is preliminary data.</text>
</comment>
<evidence type="ECO:0000259" key="7">
    <source>
        <dbReference type="Pfam" id="PF17917"/>
    </source>
</evidence>
<dbReference type="Pfam" id="PF17917">
    <property type="entry name" value="RT_RNaseH"/>
    <property type="match status" value="1"/>
</dbReference>
<dbReference type="InterPro" id="IPR041373">
    <property type="entry name" value="RT_RNaseH"/>
</dbReference>
<dbReference type="GO" id="GO:0004519">
    <property type="term" value="F:endonuclease activity"/>
    <property type="evidence" value="ECO:0007669"/>
    <property type="project" value="UniProtKB-KW"/>
</dbReference>